<organism evidence="1">
    <name type="scientific">marine sediment metagenome</name>
    <dbReference type="NCBI Taxonomy" id="412755"/>
    <lineage>
        <taxon>unclassified sequences</taxon>
        <taxon>metagenomes</taxon>
        <taxon>ecological metagenomes</taxon>
    </lineage>
</organism>
<dbReference type="AlphaFoldDB" id="X1B302"/>
<gene>
    <name evidence="1" type="ORF">S01H4_30752</name>
</gene>
<sequence length="74" mass="8308">MIGNYLTIMKDMEIRGLSDLYFPEEEADESRVQDIADVLLEMGKLTPQQHAQLRQEQSVKPTGSDVATLLLETG</sequence>
<evidence type="ECO:0000313" key="1">
    <source>
        <dbReference type="EMBL" id="GAG75697.1"/>
    </source>
</evidence>
<reference evidence="1" key="1">
    <citation type="journal article" date="2014" name="Front. Microbiol.">
        <title>High frequency of phylogenetically diverse reductive dehalogenase-homologous genes in deep subseafloor sedimentary metagenomes.</title>
        <authorList>
            <person name="Kawai M."/>
            <person name="Futagami T."/>
            <person name="Toyoda A."/>
            <person name="Takaki Y."/>
            <person name="Nishi S."/>
            <person name="Hori S."/>
            <person name="Arai W."/>
            <person name="Tsubouchi T."/>
            <person name="Morono Y."/>
            <person name="Uchiyama I."/>
            <person name="Ito T."/>
            <person name="Fujiyama A."/>
            <person name="Inagaki F."/>
            <person name="Takami H."/>
        </authorList>
    </citation>
    <scope>NUCLEOTIDE SEQUENCE</scope>
    <source>
        <strain evidence="1">Expedition CK06-06</strain>
    </source>
</reference>
<proteinExistence type="predicted"/>
<comment type="caution">
    <text evidence="1">The sequence shown here is derived from an EMBL/GenBank/DDBJ whole genome shotgun (WGS) entry which is preliminary data.</text>
</comment>
<name>X1B302_9ZZZZ</name>
<accession>X1B302</accession>
<feature type="non-terminal residue" evidence="1">
    <location>
        <position position="74"/>
    </location>
</feature>
<protein>
    <submittedName>
        <fullName evidence="1">Uncharacterized protein</fullName>
    </submittedName>
</protein>
<dbReference type="EMBL" id="BART01015901">
    <property type="protein sequence ID" value="GAG75697.1"/>
    <property type="molecule type" value="Genomic_DNA"/>
</dbReference>